<dbReference type="EC" id="5.2.1.8" evidence="3 6"/>
<keyword evidence="10" id="KW-1185">Reference proteome</keyword>
<dbReference type="GO" id="GO:0006457">
    <property type="term" value="P:protein folding"/>
    <property type="evidence" value="ECO:0007669"/>
    <property type="project" value="InterPro"/>
</dbReference>
<evidence type="ECO:0000259" key="8">
    <source>
        <dbReference type="PROSITE" id="PS50072"/>
    </source>
</evidence>
<evidence type="ECO:0000256" key="6">
    <source>
        <dbReference type="PROSITE-ProRule" id="PRU00277"/>
    </source>
</evidence>
<evidence type="ECO:0000313" key="10">
    <source>
        <dbReference type="Proteomes" id="UP000268372"/>
    </source>
</evidence>
<sequence length="359" mass="39150">MKKILALAVLTATLFTACKKENETNLPEGLYAEITTSKGKIVAQLEYEKVPLTVANFVSLAEGKNQFVEAQYKDKPYYDGLTFHRVIADFMIQGGDPTGTGEGGPGYKFADEFHADLKHDKPGVLSMANAGPTTNGSQFFITHVPTPHLDGMHSVFGHVIEGQEIVNTIAQGDKIETIKIIRSGDKAKSFDAAKVFKESQEENQKKEQEANKAIEGTLNEMKTTFADAKAKATTTASGLSYFVFEKGNGGKPNQGDKINVAYAGYFEDGRLFDTSLENVATKYNMLDARRKAANQYIPIPFEYGQKTGLIPGFIEGIEQLSIGDKAYIFIPSHLGYGEQGAGGVIPPNTNLIFELHISN</sequence>
<reference evidence="9 10" key="1">
    <citation type="submission" date="2018-11" db="EMBL/GenBank/DDBJ databases">
        <title>Flavobacterium sp. nov., YIM 102796 draft genome.</title>
        <authorList>
            <person name="Li G."/>
            <person name="Jiang Y."/>
        </authorList>
    </citation>
    <scope>NUCLEOTIDE SEQUENCE [LARGE SCALE GENOMIC DNA]</scope>
    <source>
        <strain evidence="9 10">YIM 102796</strain>
    </source>
</reference>
<feature type="domain" description="PPIase FKBP-type" evidence="7">
    <location>
        <begin position="255"/>
        <end position="359"/>
    </location>
</feature>
<dbReference type="InterPro" id="IPR002130">
    <property type="entry name" value="Cyclophilin-type_PPIase_dom"/>
</dbReference>
<dbReference type="PROSITE" id="PS50072">
    <property type="entry name" value="CSA_PPIASE_2"/>
    <property type="match status" value="1"/>
</dbReference>
<dbReference type="SUPFAM" id="SSF50891">
    <property type="entry name" value="Cyclophilin-like"/>
    <property type="match status" value="1"/>
</dbReference>
<feature type="domain" description="PPIase cyclophilin-type" evidence="8">
    <location>
        <begin position="39"/>
        <end position="171"/>
    </location>
</feature>
<dbReference type="Pfam" id="PF00254">
    <property type="entry name" value="FKBP_C"/>
    <property type="match status" value="1"/>
</dbReference>
<accession>A0A3P1ASI1</accession>
<dbReference type="Proteomes" id="UP000268372">
    <property type="component" value="Unassembled WGS sequence"/>
</dbReference>
<dbReference type="EMBL" id="RQTJ01000040">
    <property type="protein sequence ID" value="RRA90833.1"/>
    <property type="molecule type" value="Genomic_DNA"/>
</dbReference>
<comment type="similarity">
    <text evidence="2">Belongs to the cyclophilin-type PPIase family.</text>
</comment>
<dbReference type="CDD" id="cd00317">
    <property type="entry name" value="cyclophilin"/>
    <property type="match status" value="1"/>
</dbReference>
<dbReference type="InterPro" id="IPR029000">
    <property type="entry name" value="Cyclophilin-like_dom_sf"/>
</dbReference>
<dbReference type="Gene3D" id="3.10.50.40">
    <property type="match status" value="1"/>
</dbReference>
<dbReference type="OrthoDB" id="9807797at2"/>
<evidence type="ECO:0000259" key="7">
    <source>
        <dbReference type="PROSITE" id="PS50059"/>
    </source>
</evidence>
<dbReference type="RefSeq" id="WP_124900356.1">
    <property type="nucleotide sequence ID" value="NZ_RQTJ01000040.1"/>
</dbReference>
<protein>
    <recommendedName>
        <fullName evidence="3 6">peptidylprolyl isomerase</fullName>
        <ecNumber evidence="3 6">5.2.1.8</ecNumber>
    </recommendedName>
</protein>
<evidence type="ECO:0000256" key="4">
    <source>
        <dbReference type="ARBA" id="ARBA00023110"/>
    </source>
</evidence>
<dbReference type="Gene3D" id="2.40.100.10">
    <property type="entry name" value="Cyclophilin-like"/>
    <property type="match status" value="1"/>
</dbReference>
<comment type="caution">
    <text evidence="9">The sequence shown here is derived from an EMBL/GenBank/DDBJ whole genome shotgun (WGS) entry which is preliminary data.</text>
</comment>
<evidence type="ECO:0000256" key="1">
    <source>
        <dbReference type="ARBA" id="ARBA00000971"/>
    </source>
</evidence>
<dbReference type="InterPro" id="IPR001179">
    <property type="entry name" value="PPIase_FKBP_dom"/>
</dbReference>
<dbReference type="PANTHER" id="PTHR45625:SF4">
    <property type="entry name" value="PEPTIDYLPROLYL ISOMERASE DOMAIN AND WD REPEAT-CONTAINING PROTEIN 1"/>
    <property type="match status" value="1"/>
</dbReference>
<gene>
    <name evidence="9" type="ORF">EG242_13320</name>
</gene>
<keyword evidence="5 6" id="KW-0413">Isomerase</keyword>
<dbReference type="PROSITE" id="PS00170">
    <property type="entry name" value="CSA_PPIASE_1"/>
    <property type="match status" value="1"/>
</dbReference>
<proteinExistence type="inferred from homology"/>
<organism evidence="9 10">
    <name type="scientific">Paenimyroides viscosum</name>
    <dbReference type="NCBI Taxonomy" id="2488729"/>
    <lineage>
        <taxon>Bacteria</taxon>
        <taxon>Pseudomonadati</taxon>
        <taxon>Bacteroidota</taxon>
        <taxon>Flavobacteriia</taxon>
        <taxon>Flavobacteriales</taxon>
        <taxon>Flavobacteriaceae</taxon>
        <taxon>Paenimyroides</taxon>
    </lineage>
</organism>
<evidence type="ECO:0000256" key="2">
    <source>
        <dbReference type="ARBA" id="ARBA00007365"/>
    </source>
</evidence>
<dbReference type="InterPro" id="IPR020892">
    <property type="entry name" value="Cyclophilin-type_PPIase_CS"/>
</dbReference>
<evidence type="ECO:0000256" key="3">
    <source>
        <dbReference type="ARBA" id="ARBA00013194"/>
    </source>
</evidence>
<dbReference type="InterPro" id="IPR046357">
    <property type="entry name" value="PPIase_dom_sf"/>
</dbReference>
<evidence type="ECO:0000313" key="9">
    <source>
        <dbReference type="EMBL" id="RRA90833.1"/>
    </source>
</evidence>
<dbReference type="PROSITE" id="PS50059">
    <property type="entry name" value="FKBP_PPIASE"/>
    <property type="match status" value="1"/>
</dbReference>
<name>A0A3P1ASI1_9FLAO</name>
<keyword evidence="4 6" id="KW-0697">Rotamase</keyword>
<dbReference type="GO" id="GO:0003755">
    <property type="term" value="F:peptidyl-prolyl cis-trans isomerase activity"/>
    <property type="evidence" value="ECO:0007669"/>
    <property type="project" value="UniProtKB-KW"/>
</dbReference>
<evidence type="ECO:0000256" key="5">
    <source>
        <dbReference type="ARBA" id="ARBA00023235"/>
    </source>
</evidence>
<dbReference type="PANTHER" id="PTHR45625">
    <property type="entry name" value="PEPTIDYL-PROLYL CIS-TRANS ISOMERASE-RELATED"/>
    <property type="match status" value="1"/>
</dbReference>
<dbReference type="PRINTS" id="PR00153">
    <property type="entry name" value="CSAPPISMRASE"/>
</dbReference>
<dbReference type="InterPro" id="IPR044666">
    <property type="entry name" value="Cyclophilin_A-like"/>
</dbReference>
<dbReference type="PROSITE" id="PS51257">
    <property type="entry name" value="PROKAR_LIPOPROTEIN"/>
    <property type="match status" value="1"/>
</dbReference>
<comment type="catalytic activity">
    <reaction evidence="1 6">
        <text>[protein]-peptidylproline (omega=180) = [protein]-peptidylproline (omega=0)</text>
        <dbReference type="Rhea" id="RHEA:16237"/>
        <dbReference type="Rhea" id="RHEA-COMP:10747"/>
        <dbReference type="Rhea" id="RHEA-COMP:10748"/>
        <dbReference type="ChEBI" id="CHEBI:83833"/>
        <dbReference type="ChEBI" id="CHEBI:83834"/>
        <dbReference type="EC" id="5.2.1.8"/>
    </reaction>
</comment>
<dbReference type="SUPFAM" id="SSF54534">
    <property type="entry name" value="FKBP-like"/>
    <property type="match status" value="1"/>
</dbReference>
<dbReference type="Pfam" id="PF00160">
    <property type="entry name" value="Pro_isomerase"/>
    <property type="match status" value="1"/>
</dbReference>
<dbReference type="AlphaFoldDB" id="A0A3P1ASI1"/>